<comment type="similarity">
    <text evidence="1 4">Belongs to the Frigida family.</text>
</comment>
<accession>A0A835M9F3</accession>
<dbReference type="PANTHER" id="PTHR31791:SF10">
    <property type="entry name" value="FRIGIDA-LIKE PROTEIN"/>
    <property type="match status" value="1"/>
</dbReference>
<dbReference type="Proteomes" id="UP000631114">
    <property type="component" value="Unassembled WGS sequence"/>
</dbReference>
<proteinExistence type="inferred from homology"/>
<gene>
    <name evidence="6" type="ORF">IFM89_024399</name>
</gene>
<keyword evidence="7" id="KW-1185">Reference proteome</keyword>
<evidence type="ECO:0000313" key="7">
    <source>
        <dbReference type="Proteomes" id="UP000631114"/>
    </source>
</evidence>
<evidence type="ECO:0000256" key="4">
    <source>
        <dbReference type="RuleBase" id="RU364012"/>
    </source>
</evidence>
<dbReference type="PANTHER" id="PTHR31791">
    <property type="entry name" value="FRIGIDA-LIKE PROTEIN 3-RELATED"/>
    <property type="match status" value="1"/>
</dbReference>
<comment type="caution">
    <text evidence="6">The sequence shown here is derived from an EMBL/GenBank/DDBJ whole genome shotgun (WGS) entry which is preliminary data.</text>
</comment>
<keyword evidence="3 4" id="KW-0287">Flowering</keyword>
<name>A0A835M9F3_9MAGN</name>
<dbReference type="AlphaFoldDB" id="A0A835M9F3"/>
<dbReference type="OrthoDB" id="1917867at2759"/>
<keyword evidence="2 4" id="KW-0221">Differentiation</keyword>
<evidence type="ECO:0000313" key="6">
    <source>
        <dbReference type="EMBL" id="KAF9615551.1"/>
    </source>
</evidence>
<dbReference type="GO" id="GO:0030154">
    <property type="term" value="P:cell differentiation"/>
    <property type="evidence" value="ECO:0007669"/>
    <property type="project" value="UniProtKB-KW"/>
</dbReference>
<evidence type="ECO:0000256" key="2">
    <source>
        <dbReference type="ARBA" id="ARBA00022782"/>
    </source>
</evidence>
<evidence type="ECO:0000256" key="3">
    <source>
        <dbReference type="ARBA" id="ARBA00023089"/>
    </source>
</evidence>
<feature type="region of interest" description="Disordered" evidence="5">
    <location>
        <begin position="383"/>
        <end position="438"/>
    </location>
</feature>
<dbReference type="InterPro" id="IPR012474">
    <property type="entry name" value="Frigida"/>
</dbReference>
<evidence type="ECO:0000256" key="1">
    <source>
        <dbReference type="ARBA" id="ARBA00008956"/>
    </source>
</evidence>
<organism evidence="6 7">
    <name type="scientific">Coptis chinensis</name>
    <dbReference type="NCBI Taxonomy" id="261450"/>
    <lineage>
        <taxon>Eukaryota</taxon>
        <taxon>Viridiplantae</taxon>
        <taxon>Streptophyta</taxon>
        <taxon>Embryophyta</taxon>
        <taxon>Tracheophyta</taxon>
        <taxon>Spermatophyta</taxon>
        <taxon>Magnoliopsida</taxon>
        <taxon>Ranunculales</taxon>
        <taxon>Ranunculaceae</taxon>
        <taxon>Coptidoideae</taxon>
        <taxon>Coptis</taxon>
    </lineage>
</organism>
<reference evidence="6 7" key="1">
    <citation type="submission" date="2020-10" db="EMBL/GenBank/DDBJ databases">
        <title>The Coptis chinensis genome and diversification of protoberbering-type alkaloids.</title>
        <authorList>
            <person name="Wang B."/>
            <person name="Shu S."/>
            <person name="Song C."/>
            <person name="Liu Y."/>
        </authorList>
    </citation>
    <scope>NUCLEOTIDE SEQUENCE [LARGE SCALE GENOMIC DNA]</scope>
    <source>
        <strain evidence="6">HL-2020</strain>
        <tissue evidence="6">Leaf</tissue>
    </source>
</reference>
<dbReference type="Pfam" id="PF07899">
    <property type="entry name" value="Frigida"/>
    <property type="match status" value="1"/>
</dbReference>
<sequence>MATEVLNSEQITKTFNYLETQKNLLINCTENWKRLTTHFTSLENSLNEKNKTLDSKIQTLVAQTFKSLESLTQRENSIPERESAAIALVEEQKQLGLLEFEKNVSGKIELGEIVKSLCRKMDSEGLLKFITAKRKDGLTLRSEIGSAVGEAMDSPRLVLDVVEEYIDKKDVIKVGLSDRRWACGAVISALFPNEEKTMPVAGKIAERALSVAEKWKVKIQNEEGSGGVGHVEAATFLQVVVGFGIVSKFDPEFLRKLVMENPSRRDMPKLASALGLGEKMGDIINELVKSGKEIDAVYFAYECDLTERFPPVDLLKNYLKNSKNQAATILKNNNHSSAAKENASNVELNSLKAIIKCVEDHKLEPKFPLESLRKRLSLLEKLKAEKRKSTSTPNKRARGNSGGGGSGSGAFRPTKFGRGSNSYTSYGHRNPGPAHRNPAAAYSGSYNYPGQAVYKGPPSSSYTAQYSRSPAALHQHYSLPPENVGGPGAQVTGSYGPQTNYGAYDYGTVAPSSYQAPYPQ</sequence>
<dbReference type="GO" id="GO:0009908">
    <property type="term" value="P:flower development"/>
    <property type="evidence" value="ECO:0007669"/>
    <property type="project" value="UniProtKB-KW"/>
</dbReference>
<keyword evidence="4" id="KW-0217">Developmental protein</keyword>
<dbReference type="EMBL" id="JADFTS010000003">
    <property type="protein sequence ID" value="KAF9615551.1"/>
    <property type="molecule type" value="Genomic_DNA"/>
</dbReference>
<evidence type="ECO:0000256" key="5">
    <source>
        <dbReference type="SAM" id="MobiDB-lite"/>
    </source>
</evidence>
<protein>
    <recommendedName>
        <fullName evidence="4">FRIGIDA-like protein</fullName>
    </recommendedName>
</protein>